<evidence type="ECO:0000256" key="1">
    <source>
        <dbReference type="ARBA" id="ARBA00022741"/>
    </source>
</evidence>
<proteinExistence type="predicted"/>
<dbReference type="Pfam" id="PF13087">
    <property type="entry name" value="AAA_12"/>
    <property type="match status" value="1"/>
</dbReference>
<evidence type="ECO:0000256" key="2">
    <source>
        <dbReference type="ARBA" id="ARBA00022801"/>
    </source>
</evidence>
<evidence type="ECO:0000256" key="4">
    <source>
        <dbReference type="ARBA" id="ARBA00022840"/>
    </source>
</evidence>
<gene>
    <name evidence="6" type="ORF">METZ01_LOCUS490463</name>
</gene>
<dbReference type="PANTHER" id="PTHR43788:SF8">
    <property type="entry name" value="DNA-BINDING PROTEIN SMUBP-2"/>
    <property type="match status" value="1"/>
</dbReference>
<dbReference type="GO" id="GO:0005524">
    <property type="term" value="F:ATP binding"/>
    <property type="evidence" value="ECO:0007669"/>
    <property type="project" value="UniProtKB-KW"/>
</dbReference>
<feature type="non-terminal residue" evidence="6">
    <location>
        <position position="1"/>
    </location>
</feature>
<dbReference type="PANTHER" id="PTHR43788">
    <property type="entry name" value="DNA2/NAM7 HELICASE FAMILY MEMBER"/>
    <property type="match status" value="1"/>
</dbReference>
<dbReference type="GO" id="GO:0043139">
    <property type="term" value="F:5'-3' DNA helicase activity"/>
    <property type="evidence" value="ECO:0007669"/>
    <property type="project" value="TreeGrafter"/>
</dbReference>
<name>A0A383D001_9ZZZZ</name>
<keyword evidence="4" id="KW-0067">ATP-binding</keyword>
<sequence>PLTGGKQSPVNAIHAELVADQVGETLEKHTLTADSIGILTPFRAQRRYLQHLLALRGLPDDLAIDTVHTFQGRKKSCIVLDLTASAVDYTFQNLGGSRQNESQAVRMLNTALSRCRTHAGTEGRLIVVANYQHIKTLYPDSAVLQFLDRIRSKTDRLIEPENAPDAMTGVRLQAQDISRFQQTTETLLQEIREDHARVVDSLATGDKISKHAIKGLIWNYCDVIPRQIQLCNRLRPSG</sequence>
<feature type="domain" description="DNA2/NAM7 helicase-like C-terminal" evidence="5">
    <location>
        <begin position="7"/>
        <end position="118"/>
    </location>
</feature>
<dbReference type="InterPro" id="IPR027417">
    <property type="entry name" value="P-loop_NTPase"/>
</dbReference>
<dbReference type="EMBL" id="UINC01213021">
    <property type="protein sequence ID" value="SVE37609.1"/>
    <property type="molecule type" value="Genomic_DNA"/>
</dbReference>
<protein>
    <recommendedName>
        <fullName evidence="5">DNA2/NAM7 helicase-like C-terminal domain-containing protein</fullName>
    </recommendedName>
</protein>
<dbReference type="Gene3D" id="3.40.50.300">
    <property type="entry name" value="P-loop containing nucleotide triphosphate hydrolases"/>
    <property type="match status" value="1"/>
</dbReference>
<organism evidence="6">
    <name type="scientific">marine metagenome</name>
    <dbReference type="NCBI Taxonomy" id="408172"/>
    <lineage>
        <taxon>unclassified sequences</taxon>
        <taxon>metagenomes</taxon>
        <taxon>ecological metagenomes</taxon>
    </lineage>
</organism>
<dbReference type="AlphaFoldDB" id="A0A383D001"/>
<dbReference type="InterPro" id="IPR041679">
    <property type="entry name" value="DNA2/NAM7-like_C"/>
</dbReference>
<reference evidence="6" key="1">
    <citation type="submission" date="2018-05" db="EMBL/GenBank/DDBJ databases">
        <authorList>
            <person name="Lanie J.A."/>
            <person name="Ng W.-L."/>
            <person name="Kazmierczak K.M."/>
            <person name="Andrzejewski T.M."/>
            <person name="Davidsen T.M."/>
            <person name="Wayne K.J."/>
            <person name="Tettelin H."/>
            <person name="Glass J.I."/>
            <person name="Rusch D."/>
            <person name="Podicherti R."/>
            <person name="Tsui H.-C.T."/>
            <person name="Winkler M.E."/>
        </authorList>
    </citation>
    <scope>NUCLEOTIDE SEQUENCE</scope>
</reference>
<dbReference type="InterPro" id="IPR050534">
    <property type="entry name" value="Coronavir_polyprotein_1ab"/>
</dbReference>
<accession>A0A383D001</accession>
<keyword evidence="2" id="KW-0378">Hydrolase</keyword>
<evidence type="ECO:0000259" key="5">
    <source>
        <dbReference type="Pfam" id="PF13087"/>
    </source>
</evidence>
<feature type="non-terminal residue" evidence="6">
    <location>
        <position position="238"/>
    </location>
</feature>
<keyword evidence="1" id="KW-0547">Nucleotide-binding</keyword>
<evidence type="ECO:0000313" key="6">
    <source>
        <dbReference type="EMBL" id="SVE37609.1"/>
    </source>
</evidence>
<keyword evidence="3" id="KW-0347">Helicase</keyword>
<dbReference type="GO" id="GO:0016787">
    <property type="term" value="F:hydrolase activity"/>
    <property type="evidence" value="ECO:0007669"/>
    <property type="project" value="UniProtKB-KW"/>
</dbReference>
<evidence type="ECO:0000256" key="3">
    <source>
        <dbReference type="ARBA" id="ARBA00022806"/>
    </source>
</evidence>
<dbReference type="SUPFAM" id="SSF52540">
    <property type="entry name" value="P-loop containing nucleoside triphosphate hydrolases"/>
    <property type="match status" value="1"/>
</dbReference>